<dbReference type="OrthoDB" id="5394387at2"/>
<accession>A0A4P6L433</accession>
<evidence type="ECO:0000313" key="5">
    <source>
        <dbReference type="Proteomes" id="UP000290637"/>
    </source>
</evidence>
<organism evidence="4 5">
    <name type="scientific">Pseudoduganella lutea</name>
    <dbReference type="NCBI Taxonomy" id="321985"/>
    <lineage>
        <taxon>Bacteria</taxon>
        <taxon>Pseudomonadati</taxon>
        <taxon>Pseudomonadota</taxon>
        <taxon>Betaproteobacteria</taxon>
        <taxon>Burkholderiales</taxon>
        <taxon>Oxalobacteraceae</taxon>
        <taxon>Telluria group</taxon>
        <taxon>Pseudoduganella</taxon>
    </lineage>
</organism>
<dbReference type="InterPro" id="IPR011010">
    <property type="entry name" value="DNA_brk_join_enz"/>
</dbReference>
<gene>
    <name evidence="4" type="ORF">EWM63_27780</name>
</gene>
<evidence type="ECO:0000256" key="1">
    <source>
        <dbReference type="ARBA" id="ARBA00023172"/>
    </source>
</evidence>
<protein>
    <recommendedName>
        <fullName evidence="3">Integrase catalytic domain-containing protein</fullName>
    </recommendedName>
</protein>
<dbReference type="InterPro" id="IPR013762">
    <property type="entry name" value="Integrase-like_cat_sf"/>
</dbReference>
<dbReference type="GO" id="GO:0015074">
    <property type="term" value="P:DNA integration"/>
    <property type="evidence" value="ECO:0007669"/>
    <property type="project" value="InterPro"/>
</dbReference>
<proteinExistence type="predicted"/>
<dbReference type="Pfam" id="PF12835">
    <property type="entry name" value="Integrase_1"/>
    <property type="match status" value="1"/>
</dbReference>
<dbReference type="KEGG" id="plue:EWM63_27780"/>
<feature type="region of interest" description="Disordered" evidence="2">
    <location>
        <begin position="1"/>
        <end position="27"/>
    </location>
</feature>
<keyword evidence="1" id="KW-0233">DNA recombination</keyword>
<feature type="domain" description="Integrase catalytic" evidence="3">
    <location>
        <begin position="258"/>
        <end position="398"/>
    </location>
</feature>
<keyword evidence="5" id="KW-1185">Reference proteome</keyword>
<dbReference type="GO" id="GO:0006310">
    <property type="term" value="P:DNA recombination"/>
    <property type="evidence" value="ECO:0007669"/>
    <property type="project" value="UniProtKB-KW"/>
</dbReference>
<dbReference type="Proteomes" id="UP000290637">
    <property type="component" value="Chromosome"/>
</dbReference>
<name>A0A4P6L433_9BURK</name>
<dbReference type="SUPFAM" id="SSF56349">
    <property type="entry name" value="DNA breaking-rejoining enzymes"/>
    <property type="match status" value="1"/>
</dbReference>
<feature type="compositionally biased region" description="Basic and acidic residues" evidence="2">
    <location>
        <begin position="17"/>
        <end position="26"/>
    </location>
</feature>
<dbReference type="Gene3D" id="1.10.443.10">
    <property type="entry name" value="Intergrase catalytic core"/>
    <property type="match status" value="1"/>
</dbReference>
<evidence type="ECO:0000256" key="2">
    <source>
        <dbReference type="SAM" id="MobiDB-lite"/>
    </source>
</evidence>
<dbReference type="EMBL" id="CP035913">
    <property type="protein sequence ID" value="QBE66309.1"/>
    <property type="molecule type" value="Genomic_DNA"/>
</dbReference>
<dbReference type="GO" id="GO:0003677">
    <property type="term" value="F:DNA binding"/>
    <property type="evidence" value="ECO:0007669"/>
    <property type="project" value="InterPro"/>
</dbReference>
<sequence>MPSLAVFGRVARGPVRPRGETRDGRRNPPLVYMRIFTTLKVSTTHAGDRDQPRGDNSPGTCRAWPARQDRFGQVQCGRTVAALNEEIEGRWSAQGRCTGRMMALVASEQQEWQMSYVRDWKGQLAAIIERHNEMHAFRHKPISHNTREARRQSLFRMFGLLRQLGFMVAPANIGDRHVRALVRYWCAQPAAAMPAREQACSAAYIQQQLSILRVFAGWIGKAGLVHEAKAYVEDPALVARHYAAQRDFSWAANGVDAQTLVAKVTEMDRYVGIQLRLMLAFGMRRKEAVMFAPHVAEVPDYALPKGHPAAMRFVSFLRIKRGTKGGHLRYTAVRSDEQREALEEARRVAKTRDGHVGCPGLTLKQSLDRFSNVVRTVGISRKGLGVSAHGLRHQFANDLYFEIATVRSPVQGGDPALDPAVRRDAYRQVAEQLGHHRPQVSTAYLGSLRQEGGTNNEASAQHQG</sequence>
<reference evidence="4 5" key="1">
    <citation type="submission" date="2019-02" db="EMBL/GenBank/DDBJ databases">
        <title>Draft Genome Sequences of Six Type Strains of the Genus Massilia.</title>
        <authorList>
            <person name="Miess H."/>
            <person name="Frediansyhah A."/>
            <person name="Gross H."/>
        </authorList>
    </citation>
    <scope>NUCLEOTIDE SEQUENCE [LARGE SCALE GENOMIC DNA]</scope>
    <source>
        <strain evidence="4 5">DSM 17473</strain>
    </source>
</reference>
<evidence type="ECO:0000313" key="4">
    <source>
        <dbReference type="EMBL" id="QBE66309.1"/>
    </source>
</evidence>
<evidence type="ECO:0000259" key="3">
    <source>
        <dbReference type="Pfam" id="PF12835"/>
    </source>
</evidence>
<feature type="region of interest" description="Disordered" evidence="2">
    <location>
        <begin position="42"/>
        <end position="62"/>
    </location>
</feature>
<feature type="compositionally biased region" description="Low complexity" evidence="2">
    <location>
        <begin position="1"/>
        <end position="16"/>
    </location>
</feature>
<dbReference type="InterPro" id="IPR024456">
    <property type="entry name" value="Integrase_catalytic_putative"/>
</dbReference>
<dbReference type="AlphaFoldDB" id="A0A4P6L433"/>